<reference evidence="2 3" key="1">
    <citation type="submission" date="2016-02" db="EMBL/GenBank/DDBJ databases">
        <title>Genome analysis of coral dinoflagellate symbionts highlights evolutionary adaptations to a symbiotic lifestyle.</title>
        <authorList>
            <person name="Aranda M."/>
            <person name="Li Y."/>
            <person name="Liew Y.J."/>
            <person name="Baumgarten S."/>
            <person name="Simakov O."/>
            <person name="Wilson M."/>
            <person name="Piel J."/>
            <person name="Ashoor H."/>
            <person name="Bougouffa S."/>
            <person name="Bajic V.B."/>
            <person name="Ryu T."/>
            <person name="Ravasi T."/>
            <person name="Bayer T."/>
            <person name="Micklem G."/>
            <person name="Kim H."/>
            <person name="Bhak J."/>
            <person name="Lajeunesse T.C."/>
            <person name="Voolstra C.R."/>
        </authorList>
    </citation>
    <scope>NUCLEOTIDE SEQUENCE [LARGE SCALE GENOMIC DNA]</scope>
    <source>
        <strain evidence="2 3">CCMP2467</strain>
    </source>
</reference>
<evidence type="ECO:0000256" key="1">
    <source>
        <dbReference type="SAM" id="MobiDB-lite"/>
    </source>
</evidence>
<gene>
    <name evidence="2" type="ORF">AK812_SmicGene6603</name>
</gene>
<accession>A0A1Q9EQP2</accession>
<dbReference type="EMBL" id="LSRX01000091">
    <property type="protein sequence ID" value="OLQ09755.1"/>
    <property type="molecule type" value="Genomic_DNA"/>
</dbReference>
<dbReference type="AlphaFoldDB" id="A0A1Q9EQP2"/>
<dbReference type="Proteomes" id="UP000186817">
    <property type="component" value="Unassembled WGS sequence"/>
</dbReference>
<name>A0A1Q9EQP2_SYMMI</name>
<keyword evidence="3" id="KW-1185">Reference proteome</keyword>
<evidence type="ECO:0000313" key="2">
    <source>
        <dbReference type="EMBL" id="OLQ09755.1"/>
    </source>
</evidence>
<feature type="region of interest" description="Disordered" evidence="1">
    <location>
        <begin position="110"/>
        <end position="136"/>
    </location>
</feature>
<organism evidence="2 3">
    <name type="scientific">Symbiodinium microadriaticum</name>
    <name type="common">Dinoflagellate</name>
    <name type="synonym">Zooxanthella microadriatica</name>
    <dbReference type="NCBI Taxonomy" id="2951"/>
    <lineage>
        <taxon>Eukaryota</taxon>
        <taxon>Sar</taxon>
        <taxon>Alveolata</taxon>
        <taxon>Dinophyceae</taxon>
        <taxon>Suessiales</taxon>
        <taxon>Symbiodiniaceae</taxon>
        <taxon>Symbiodinium</taxon>
    </lineage>
</organism>
<protein>
    <submittedName>
        <fullName evidence="2">Uncharacterized protein</fullName>
    </submittedName>
</protein>
<dbReference type="OrthoDB" id="448410at2759"/>
<comment type="caution">
    <text evidence="2">The sequence shown here is derived from an EMBL/GenBank/DDBJ whole genome shotgun (WGS) entry which is preliminary data.</text>
</comment>
<proteinExistence type="predicted"/>
<sequence>MLPEDALDYALGPEEYHSVHRRFHPQHLSRAYRYRAILYERNYYDIFFLDTAGNCIYSVYKELDYATNFLADGPGEWRNSGLGEAHFLEWEVSGVAQALVDLAQQALQSEVPSGREASSDEGTRPPAGGPSGSVSKVSTVRSLGSASAADLLCTLKINDEATDPGTILVQTLLCSVDHHVLLETSAYVTQPARDSARGFVELQQRLVDGIDLSCSVCEELLKDRGYSKQGFMDFLKKPDAAATAAPESQPCAAGVLAAMKGLWLGLRLSF</sequence>
<evidence type="ECO:0000313" key="3">
    <source>
        <dbReference type="Proteomes" id="UP000186817"/>
    </source>
</evidence>